<dbReference type="GO" id="GO:0008017">
    <property type="term" value="F:microtubule binding"/>
    <property type="evidence" value="ECO:0007669"/>
    <property type="project" value="InterPro"/>
</dbReference>
<accession>A0A5N5T4T4</accession>
<dbReference type="InterPro" id="IPR007145">
    <property type="entry name" value="MAP65_Ase1_PRC1"/>
</dbReference>
<evidence type="ECO:0000313" key="2">
    <source>
        <dbReference type="Proteomes" id="UP000326759"/>
    </source>
</evidence>
<feature type="non-terminal residue" evidence="1">
    <location>
        <position position="448"/>
    </location>
</feature>
<dbReference type="Proteomes" id="UP000326759">
    <property type="component" value="Unassembled WGS sequence"/>
</dbReference>
<evidence type="ECO:0000313" key="1">
    <source>
        <dbReference type="EMBL" id="KAB7501581.1"/>
    </source>
</evidence>
<dbReference type="PANTHER" id="PTHR19321">
    <property type="entry name" value="PROTEIN REGULATOR OF CYTOKINESIS 1 PRC1-RELATED"/>
    <property type="match status" value="1"/>
</dbReference>
<dbReference type="GO" id="GO:0051256">
    <property type="term" value="P:mitotic spindle midzone assembly"/>
    <property type="evidence" value="ECO:0007669"/>
    <property type="project" value="TreeGrafter"/>
</dbReference>
<reference evidence="1 2" key="1">
    <citation type="journal article" date="2019" name="PLoS Biol.">
        <title>Sex chromosomes control vertical transmission of feminizing Wolbachia symbionts in an isopod.</title>
        <authorList>
            <person name="Becking T."/>
            <person name="Chebbi M.A."/>
            <person name="Giraud I."/>
            <person name="Moumen B."/>
            <person name="Laverre T."/>
            <person name="Caubet Y."/>
            <person name="Peccoud J."/>
            <person name="Gilbert C."/>
            <person name="Cordaux R."/>
        </authorList>
    </citation>
    <scope>NUCLEOTIDE SEQUENCE [LARGE SCALE GENOMIC DNA]</scope>
    <source>
        <strain evidence="1">ANa2</strain>
        <tissue evidence="1">Whole body excluding digestive tract and cuticle</tissue>
    </source>
</reference>
<dbReference type="GO" id="GO:1990023">
    <property type="term" value="C:mitotic spindle midzone"/>
    <property type="evidence" value="ECO:0007669"/>
    <property type="project" value="TreeGrafter"/>
</dbReference>
<gene>
    <name evidence="1" type="primary">PRC1_0</name>
    <name evidence="1" type="ORF">Anas_09274</name>
</gene>
<dbReference type="EMBL" id="SEYY01010185">
    <property type="protein sequence ID" value="KAB7501581.1"/>
    <property type="molecule type" value="Genomic_DNA"/>
</dbReference>
<dbReference type="AlphaFoldDB" id="A0A5N5T4T4"/>
<dbReference type="Pfam" id="PF03999">
    <property type="entry name" value="MAP65_ASE1"/>
    <property type="match status" value="1"/>
</dbReference>
<protein>
    <submittedName>
        <fullName evidence="1">Protein regulator of cytokinesis 1</fullName>
    </submittedName>
</protein>
<keyword evidence="2" id="KW-1185">Reference proteome</keyword>
<dbReference type="Gene3D" id="1.20.58.1520">
    <property type="match status" value="1"/>
</dbReference>
<proteinExistence type="predicted"/>
<dbReference type="GO" id="GO:0005737">
    <property type="term" value="C:cytoplasm"/>
    <property type="evidence" value="ECO:0007669"/>
    <property type="project" value="TreeGrafter"/>
</dbReference>
<dbReference type="OrthoDB" id="642895at2759"/>
<organism evidence="1 2">
    <name type="scientific">Armadillidium nasatum</name>
    <dbReference type="NCBI Taxonomy" id="96803"/>
    <lineage>
        <taxon>Eukaryota</taxon>
        <taxon>Metazoa</taxon>
        <taxon>Ecdysozoa</taxon>
        <taxon>Arthropoda</taxon>
        <taxon>Crustacea</taxon>
        <taxon>Multicrustacea</taxon>
        <taxon>Malacostraca</taxon>
        <taxon>Eumalacostraca</taxon>
        <taxon>Peracarida</taxon>
        <taxon>Isopoda</taxon>
        <taxon>Oniscidea</taxon>
        <taxon>Crinocheta</taxon>
        <taxon>Armadillidiidae</taxon>
        <taxon>Armadillidium</taxon>
    </lineage>
</organism>
<name>A0A5N5T4T4_9CRUS</name>
<dbReference type="PANTHER" id="PTHR19321:SF41">
    <property type="entry name" value="FASCETTO-RELATED"/>
    <property type="match status" value="1"/>
</dbReference>
<comment type="caution">
    <text evidence="1">The sequence shown here is derived from an EMBL/GenBank/DDBJ whole genome shotgun (WGS) entry which is preliminary data.</text>
</comment>
<sequence length="448" mass="53008">MDLPKHQRETRRIAAYDGLCEVCASIVENERIMKKRIKTRIKDCGDEIAVLSEELGLSYVIPEDLPMLELDTYLKKKLSQLQDLKKKRLEELIELKGKDEMLCRYLGETPYQISRDLIPSEESLNLLKEHISEMEDEKVRRVETYQKLRIEVLHFVEQLEKSLEGETLLDIVCSVHPESSLTKNFLLDLRKLHNDLEFEVRELEAYSLEIREKITSLWNLLKISQEKRDSFLSTVPSHTYSCVKKMENQLIELKELRIQNMGKFIEELKLELQKCWEKCFVGDDQKKEFAYFNLDEISEEALEAYESEVLKWKKFYEKNIQIFETVEHLLSLFDTMQQLEERAKDPSRLFNTRGGALLQEEKERNKVKQELPHAQEQLILLCHKYSLENGLPFIIDGETVEDYLSRIWEYHDLQKEREKIERQSRTKPPITPKLAKGLTSKRVPQIVI</sequence>